<evidence type="ECO:0000256" key="2">
    <source>
        <dbReference type="ARBA" id="ARBA00022448"/>
    </source>
</evidence>
<sequence>MKRIMVSIAAAASAALALSACAGSAGSAGGSNAAGGEGFDYGASQEDVDALLADLEPVKLKYQPSANSPESTGAPSAEMFKEYIEERSGGKIEIEIIWGQAIAPYTEIDDALTDGRLDLAYTIPAYSPAEYPAFNALMAYSQFGPTSPMEAELATGAMMAELAWSNEAVMAEFEDQGLTVLSSMIIGGEYYMMCNPDNTGVEAQDWDGRSVRAGSTMNELVIRGAGASPVSLEYGEIFEALQRNTIGCAFVQFAAATNFGIPEVAPNISYLTEGSVAGRVSNVQLAGSSFQNLPLAYQQIVFDAEQYSWGGWQRNVVDSKALGIEQAIGANGEIGPIAEDVQQDMIDAQLEAVRNAEDQGLMAPEVEDQAKELAEKWAGVPEELGYEDGGDLLDIHEWYTPGEVDFMPFATKLYEDVVLPHRPE</sequence>
<gene>
    <name evidence="5" type="ORF">GCM10022261_02560</name>
</gene>
<evidence type="ECO:0000256" key="3">
    <source>
        <dbReference type="ARBA" id="ARBA00022729"/>
    </source>
</evidence>
<feature type="chain" id="PRO_5046535183" description="TRAP-type C4-dicarboxylate transport system substrate-binding protein" evidence="4">
    <location>
        <begin position="23"/>
        <end position="424"/>
    </location>
</feature>
<keyword evidence="3 4" id="KW-0732">Signal</keyword>
<feature type="signal peptide" evidence="4">
    <location>
        <begin position="1"/>
        <end position="22"/>
    </location>
</feature>
<evidence type="ECO:0000256" key="1">
    <source>
        <dbReference type="ARBA" id="ARBA00009023"/>
    </source>
</evidence>
<dbReference type="InterPro" id="IPR018389">
    <property type="entry name" value="DctP_fam"/>
</dbReference>
<dbReference type="EMBL" id="BAABAZ010000003">
    <property type="protein sequence ID" value="GAA4282725.1"/>
    <property type="molecule type" value="Genomic_DNA"/>
</dbReference>
<comment type="caution">
    <text evidence="5">The sequence shown here is derived from an EMBL/GenBank/DDBJ whole genome shotgun (WGS) entry which is preliminary data.</text>
</comment>
<dbReference type="PANTHER" id="PTHR33376">
    <property type="match status" value="1"/>
</dbReference>
<dbReference type="Pfam" id="PF03480">
    <property type="entry name" value="DctP"/>
    <property type="match status" value="1"/>
</dbReference>
<name>A0ABP8EFS8_9MICO</name>
<proteinExistence type="inferred from homology"/>
<keyword evidence="6" id="KW-1185">Reference proteome</keyword>
<comment type="similarity">
    <text evidence="1">Belongs to the bacterial solute-binding protein 7 family.</text>
</comment>
<dbReference type="InterPro" id="IPR038404">
    <property type="entry name" value="TRAP_DctP_sf"/>
</dbReference>
<reference evidence="6" key="1">
    <citation type="journal article" date="2019" name="Int. J. Syst. Evol. Microbiol.">
        <title>The Global Catalogue of Microorganisms (GCM) 10K type strain sequencing project: providing services to taxonomists for standard genome sequencing and annotation.</title>
        <authorList>
            <consortium name="The Broad Institute Genomics Platform"/>
            <consortium name="The Broad Institute Genome Sequencing Center for Infectious Disease"/>
            <person name="Wu L."/>
            <person name="Ma J."/>
        </authorList>
    </citation>
    <scope>NUCLEOTIDE SEQUENCE [LARGE SCALE GENOMIC DNA]</scope>
    <source>
        <strain evidence="6">JCM 17458</strain>
    </source>
</reference>
<evidence type="ECO:0000256" key="4">
    <source>
        <dbReference type="SAM" id="SignalP"/>
    </source>
</evidence>
<dbReference type="RefSeq" id="WP_236865258.1">
    <property type="nucleotide sequence ID" value="NZ_BAABAZ010000003.1"/>
</dbReference>
<keyword evidence="2" id="KW-0813">Transport</keyword>
<organism evidence="5 6">
    <name type="scientific">Brevibacterium daeguense</name>
    <dbReference type="NCBI Taxonomy" id="909936"/>
    <lineage>
        <taxon>Bacteria</taxon>
        <taxon>Bacillati</taxon>
        <taxon>Actinomycetota</taxon>
        <taxon>Actinomycetes</taxon>
        <taxon>Micrococcales</taxon>
        <taxon>Brevibacteriaceae</taxon>
        <taxon>Brevibacterium</taxon>
    </lineage>
</organism>
<dbReference type="Gene3D" id="3.40.190.170">
    <property type="entry name" value="Bacterial extracellular solute-binding protein, family 7"/>
    <property type="match status" value="1"/>
</dbReference>
<evidence type="ECO:0000313" key="5">
    <source>
        <dbReference type="EMBL" id="GAA4282725.1"/>
    </source>
</evidence>
<accession>A0ABP8EFS8</accession>
<protein>
    <recommendedName>
        <fullName evidence="7">TRAP-type C4-dicarboxylate transport system substrate-binding protein</fullName>
    </recommendedName>
</protein>
<evidence type="ECO:0008006" key="7">
    <source>
        <dbReference type="Google" id="ProtNLM"/>
    </source>
</evidence>
<evidence type="ECO:0000313" key="6">
    <source>
        <dbReference type="Proteomes" id="UP001501586"/>
    </source>
</evidence>
<dbReference type="Proteomes" id="UP001501586">
    <property type="component" value="Unassembled WGS sequence"/>
</dbReference>
<dbReference type="PROSITE" id="PS51257">
    <property type="entry name" value="PROKAR_LIPOPROTEIN"/>
    <property type="match status" value="1"/>
</dbReference>
<dbReference type="PANTHER" id="PTHR33376:SF7">
    <property type="entry name" value="C4-DICARBOXYLATE-BINDING PROTEIN DCTB"/>
    <property type="match status" value="1"/>
</dbReference>